<accession>A0A8J1Y0J2</accession>
<feature type="compositionally biased region" description="Basic and acidic residues" evidence="1">
    <location>
        <begin position="42"/>
        <end position="52"/>
    </location>
</feature>
<feature type="region of interest" description="Disordered" evidence="1">
    <location>
        <begin position="42"/>
        <end position="87"/>
    </location>
</feature>
<evidence type="ECO:0000313" key="2">
    <source>
        <dbReference type="EMBL" id="CAH1773166.1"/>
    </source>
</evidence>
<organism evidence="2 3">
    <name type="scientific">Owenia fusiformis</name>
    <name type="common">Polychaete worm</name>
    <dbReference type="NCBI Taxonomy" id="6347"/>
    <lineage>
        <taxon>Eukaryota</taxon>
        <taxon>Metazoa</taxon>
        <taxon>Spiralia</taxon>
        <taxon>Lophotrochozoa</taxon>
        <taxon>Annelida</taxon>
        <taxon>Polychaeta</taxon>
        <taxon>Sedentaria</taxon>
        <taxon>Canalipalpata</taxon>
        <taxon>Sabellida</taxon>
        <taxon>Oweniida</taxon>
        <taxon>Oweniidae</taxon>
        <taxon>Owenia</taxon>
    </lineage>
</organism>
<feature type="region of interest" description="Disordered" evidence="1">
    <location>
        <begin position="180"/>
        <end position="236"/>
    </location>
</feature>
<feature type="compositionally biased region" description="Polar residues" evidence="1">
    <location>
        <begin position="60"/>
        <end position="69"/>
    </location>
</feature>
<gene>
    <name evidence="2" type="ORF">OFUS_LOCUS802</name>
</gene>
<feature type="compositionally biased region" description="Basic and acidic residues" evidence="1">
    <location>
        <begin position="220"/>
        <end position="236"/>
    </location>
</feature>
<comment type="caution">
    <text evidence="2">The sequence shown here is derived from an EMBL/GenBank/DDBJ whole genome shotgun (WGS) entry which is preliminary data.</text>
</comment>
<reference evidence="2" key="1">
    <citation type="submission" date="2022-03" db="EMBL/GenBank/DDBJ databases">
        <authorList>
            <person name="Martin C."/>
        </authorList>
    </citation>
    <scope>NUCLEOTIDE SEQUENCE</scope>
</reference>
<keyword evidence="3" id="KW-1185">Reference proteome</keyword>
<protein>
    <submittedName>
        <fullName evidence="2">Uncharacterized protein</fullName>
    </submittedName>
</protein>
<evidence type="ECO:0000313" key="3">
    <source>
        <dbReference type="Proteomes" id="UP000749559"/>
    </source>
</evidence>
<dbReference type="OrthoDB" id="10050556at2759"/>
<evidence type="ECO:0000256" key="1">
    <source>
        <dbReference type="SAM" id="MobiDB-lite"/>
    </source>
</evidence>
<feature type="compositionally biased region" description="Polar residues" evidence="1">
    <location>
        <begin position="183"/>
        <end position="204"/>
    </location>
</feature>
<sequence length="274" mass="30802">MEARNHPCYCCSRYQGLQRDIMPMNLDSALNELGMLSSVTESRKQYLSERNRNHNRSKSEQGTSSSQLPDTGDNAMSSTGSESSNSLSKGYQIVKINPQYVTSLNSGNRPMKIEQIGSKKDPGHSICHGRKFMPDSLESEARGSRLTRVKFSRIKRFKKPYDVPWRFSFDYANLTSPDMGEGLNSSSPTSTNARESPSLSSIHASPTKFAVRSTSNSNTPEKKQNGRDRGSLVRSRSLDDLDLSKLNLMDKQYNVQESKEIEKMSQNFLNLHVD</sequence>
<name>A0A8J1Y0J2_OWEFU</name>
<dbReference type="AlphaFoldDB" id="A0A8J1Y0J2"/>
<dbReference type="EMBL" id="CAIIXF020000001">
    <property type="protein sequence ID" value="CAH1773166.1"/>
    <property type="molecule type" value="Genomic_DNA"/>
</dbReference>
<proteinExistence type="predicted"/>
<dbReference type="Proteomes" id="UP000749559">
    <property type="component" value="Unassembled WGS sequence"/>
</dbReference>
<feature type="compositionally biased region" description="Low complexity" evidence="1">
    <location>
        <begin position="77"/>
        <end position="87"/>
    </location>
</feature>